<keyword evidence="7" id="KW-1185">Reference proteome</keyword>
<protein>
    <submittedName>
        <fullName evidence="6">Lactamase_B domain-containing protein</fullName>
    </submittedName>
</protein>
<dbReference type="Pfam" id="PF00753">
    <property type="entry name" value="Lactamase_B"/>
    <property type="match status" value="1"/>
</dbReference>
<dbReference type="GO" id="GO:0016787">
    <property type="term" value="F:hydrolase activity"/>
    <property type="evidence" value="ECO:0007669"/>
    <property type="project" value="UniProtKB-KW"/>
</dbReference>
<dbReference type="SUPFAM" id="SSF56281">
    <property type="entry name" value="Metallo-hydrolase/oxidoreductase"/>
    <property type="match status" value="1"/>
</dbReference>
<dbReference type="InterPro" id="IPR001279">
    <property type="entry name" value="Metallo-B-lactamas"/>
</dbReference>
<dbReference type="KEGG" id="mesg:MLAUSG7_1409"/>
<sequence>MILKLNGYGYSSNSYLIKTKNKNILIDPGIEENFSILMDELKRYGIKDIDLIINTHCHYDHTSANYLVEEYFNCPTVIEDKEVKHLKSGDKVTASSLFGRDLKPPREIIPLSEIEEELKKYDLEVIRTPGHTYGSISIIYKDSLITGDTIFSYGIGRWDLPTGNIIELRNSINKLERIAYEKNIDKIYPGHGDVGDRMAFSYAKLFL</sequence>
<accession>A0A8D6Q202</accession>
<evidence type="ECO:0000259" key="5">
    <source>
        <dbReference type="SMART" id="SM00849"/>
    </source>
</evidence>
<keyword evidence="4" id="KW-0862">Zinc</keyword>
<evidence type="ECO:0000256" key="3">
    <source>
        <dbReference type="ARBA" id="ARBA00022801"/>
    </source>
</evidence>
<keyword evidence="3" id="KW-0378">Hydrolase</keyword>
<dbReference type="GeneID" id="65884193"/>
<dbReference type="EMBL" id="LR792632">
    <property type="protein sequence ID" value="CAB3289762.1"/>
    <property type="molecule type" value="Genomic_DNA"/>
</dbReference>
<dbReference type="AlphaFoldDB" id="A0A8D6Q202"/>
<dbReference type="PANTHER" id="PTHR46233">
    <property type="entry name" value="HYDROXYACYLGLUTATHIONE HYDROLASE GLOC"/>
    <property type="match status" value="1"/>
</dbReference>
<dbReference type="Gene3D" id="3.60.15.10">
    <property type="entry name" value="Ribonuclease Z/Hydroxyacylglutathione hydrolase-like"/>
    <property type="match status" value="1"/>
</dbReference>
<evidence type="ECO:0000256" key="4">
    <source>
        <dbReference type="ARBA" id="ARBA00022833"/>
    </source>
</evidence>
<dbReference type="CDD" id="cd06262">
    <property type="entry name" value="metallo-hydrolase-like_MBL-fold"/>
    <property type="match status" value="1"/>
</dbReference>
<proteinExistence type="predicted"/>
<keyword evidence="2" id="KW-0479">Metal-binding</keyword>
<name>A0A8D6Q202_9EURY</name>
<gene>
    <name evidence="6" type="ORF">MLAUSG7_1409</name>
</gene>
<reference evidence="6 7" key="1">
    <citation type="submission" date="2020-04" db="EMBL/GenBank/DDBJ databases">
        <authorList>
            <consortium name="Genoscope - CEA"/>
            <person name="William W."/>
        </authorList>
    </citation>
    <scope>NUCLEOTIDE SEQUENCE [LARGE SCALE GENOMIC DNA]</scope>
    <source>
        <strain evidence="6 7">SG7</strain>
    </source>
</reference>
<dbReference type="InterPro" id="IPR051453">
    <property type="entry name" value="MBL_Glyoxalase_II"/>
</dbReference>
<evidence type="ECO:0000313" key="6">
    <source>
        <dbReference type="EMBL" id="CAB3289762.1"/>
    </source>
</evidence>
<comment type="cofactor">
    <cofactor evidence="1">
        <name>Zn(2+)</name>
        <dbReference type="ChEBI" id="CHEBI:29105"/>
    </cofactor>
</comment>
<evidence type="ECO:0000256" key="1">
    <source>
        <dbReference type="ARBA" id="ARBA00001947"/>
    </source>
</evidence>
<dbReference type="SMART" id="SM00849">
    <property type="entry name" value="Lactamase_B"/>
    <property type="match status" value="1"/>
</dbReference>
<organism evidence="6 7">
    <name type="scientific">Methanocaldococcus lauensis</name>
    <dbReference type="NCBI Taxonomy" id="2546128"/>
    <lineage>
        <taxon>Archaea</taxon>
        <taxon>Methanobacteriati</taxon>
        <taxon>Methanobacteriota</taxon>
        <taxon>Methanomada group</taxon>
        <taxon>Methanococci</taxon>
        <taxon>Methanococcales</taxon>
        <taxon>Methanocaldococcaceae</taxon>
        <taxon>Methanocaldococcus</taxon>
    </lineage>
</organism>
<dbReference type="Proteomes" id="UP000679213">
    <property type="component" value="Chromosome I"/>
</dbReference>
<dbReference type="PANTHER" id="PTHR46233:SF3">
    <property type="entry name" value="HYDROXYACYLGLUTATHIONE HYDROLASE GLOC"/>
    <property type="match status" value="1"/>
</dbReference>
<evidence type="ECO:0000256" key="2">
    <source>
        <dbReference type="ARBA" id="ARBA00022723"/>
    </source>
</evidence>
<feature type="domain" description="Metallo-beta-lactamase" evidence="5">
    <location>
        <begin position="11"/>
        <end position="191"/>
    </location>
</feature>
<dbReference type="InterPro" id="IPR036866">
    <property type="entry name" value="RibonucZ/Hydroxyglut_hydro"/>
</dbReference>
<dbReference type="RefSeq" id="WP_214399729.1">
    <property type="nucleotide sequence ID" value="NZ_LR792632.1"/>
</dbReference>
<evidence type="ECO:0000313" key="7">
    <source>
        <dbReference type="Proteomes" id="UP000679213"/>
    </source>
</evidence>
<dbReference type="GO" id="GO:0046872">
    <property type="term" value="F:metal ion binding"/>
    <property type="evidence" value="ECO:0007669"/>
    <property type="project" value="UniProtKB-KW"/>
</dbReference>